<dbReference type="EMBL" id="PQAP01000023">
    <property type="protein sequence ID" value="PWB74752.1"/>
    <property type="molecule type" value="Genomic_DNA"/>
</dbReference>
<dbReference type="InterPro" id="IPR050465">
    <property type="entry name" value="UPF0194_transport"/>
</dbReference>
<feature type="transmembrane region" description="Helical" evidence="3">
    <location>
        <begin position="341"/>
        <end position="360"/>
    </location>
</feature>
<evidence type="ECO:0000259" key="4">
    <source>
        <dbReference type="Pfam" id="PF25881"/>
    </source>
</evidence>
<accession>A0A855X314</accession>
<dbReference type="Gene3D" id="2.40.30.170">
    <property type="match status" value="1"/>
</dbReference>
<dbReference type="GO" id="GO:0030313">
    <property type="term" value="C:cell envelope"/>
    <property type="evidence" value="ECO:0007669"/>
    <property type="project" value="UniProtKB-SubCell"/>
</dbReference>
<sequence length="769" mass="85464">MPRLPKLRSDLAAVPSQVDGATVYTLKDPITGRYFRLREPEYWIVRQFDGEHSPEQIASDFQAKFSFEISAPDIRQFIDNLSNLYFLEDGRSEQEIARAAREAAGKRSLGSRILYIKLKGFTPGKTLDVLSRWYRPFHNRFWLIAQLILIAIGFGLLVANSAQFTVRLSELFHVTSIVTIIMALALLVSFHEFAHAVLCRYYGGQVREMGFLLMYFQPCFYCDISDVWLFPKRSQRMAVTWAGLHFQLVFFAVSMIIWRVTVPGYPLNDLARTCAIVGWVTFLFNLNPLIKLDGYYLLSDWLDIPNLRPKALGYLGNVIKRRLLGWPIEPITPAPRERKIFPVYAVLGVAYSTLLIVLILKWLAVFLAGSLGGPGILLLCAVLVIILRQNILTLARGAIQHVVYMKNLLQHPARLITYLVILIVVIVLGFFVPVPNRVSGKATTQPIAEFSVSLGTDGILDMTTRIGGESPEQRSNVIKVVSSDVGVVGLSPIVREGQQVRIGDTLAVLTSNQVTNDIAAGIAELHRLEGDLALLKAPKKKEEIAEAQAKVNGAQAYYDQLARDLKRSEGLAEKNLIPADQLEAARSAAAVAKASLSDKLSALALLKSPPRPEEIAVIEHDIARQKARLEYLTSQAQAQVVTTPVAGTVTFSRRPETMLNIIDISSLELQVPVTDFDIKLIAAGQPAQLKVRSYADTSFGGSVVRVPRFAVETDGQMRFPVAVKVDNSTALLKQGMSGYAKIEVGRTSVFGYLFRKLASMVYVEVWSWF</sequence>
<evidence type="ECO:0000256" key="1">
    <source>
        <dbReference type="ARBA" id="ARBA00004196"/>
    </source>
</evidence>
<evidence type="ECO:0000313" key="5">
    <source>
        <dbReference type="EMBL" id="PWB74752.1"/>
    </source>
</evidence>
<feature type="transmembrane region" description="Helical" evidence="3">
    <location>
        <begin position="366"/>
        <end position="387"/>
    </location>
</feature>
<dbReference type="PANTHER" id="PTHR32347">
    <property type="entry name" value="EFFLUX SYSTEM COMPONENT YKNX-RELATED"/>
    <property type="match status" value="1"/>
</dbReference>
<dbReference type="Gene3D" id="1.10.287.470">
    <property type="entry name" value="Helix hairpin bin"/>
    <property type="match status" value="1"/>
</dbReference>
<reference evidence="5 6" key="1">
    <citation type="journal article" date="2018" name="ISME J.">
        <title>A methanotrophic archaeon couples anaerobic oxidation of methane to Fe(III) reduction.</title>
        <authorList>
            <person name="Cai C."/>
            <person name="Leu A.O."/>
            <person name="Xie G.J."/>
            <person name="Guo J."/>
            <person name="Feng Y."/>
            <person name="Zhao J.X."/>
            <person name="Tyson G.W."/>
            <person name="Yuan Z."/>
            <person name="Hu S."/>
        </authorList>
    </citation>
    <scope>NUCLEOTIDE SEQUENCE [LARGE SCALE GENOMIC DNA]</scope>
    <source>
        <strain evidence="5">FeB_12</strain>
    </source>
</reference>
<keyword evidence="3" id="KW-0812">Transmembrane</keyword>
<keyword evidence="3" id="KW-1133">Transmembrane helix</keyword>
<evidence type="ECO:0000256" key="2">
    <source>
        <dbReference type="ARBA" id="ARBA00023054"/>
    </source>
</evidence>
<dbReference type="PANTHER" id="PTHR32347:SF23">
    <property type="entry name" value="BLL5650 PROTEIN"/>
    <property type="match status" value="1"/>
</dbReference>
<organism evidence="5 6">
    <name type="scientific">candidate division GN15 bacterium</name>
    <dbReference type="NCBI Taxonomy" id="2072418"/>
    <lineage>
        <taxon>Bacteria</taxon>
        <taxon>candidate division GN15</taxon>
    </lineage>
</organism>
<proteinExistence type="predicted"/>
<evidence type="ECO:0000256" key="3">
    <source>
        <dbReference type="SAM" id="Phobius"/>
    </source>
</evidence>
<keyword evidence="3" id="KW-0472">Membrane</keyword>
<protein>
    <recommendedName>
        <fullName evidence="4">YbhG-like alpha-helical hairpin domain-containing protein</fullName>
    </recommendedName>
</protein>
<comment type="subcellular location">
    <subcellularLocation>
        <location evidence="1">Cell envelope</location>
    </subcellularLocation>
</comment>
<keyword evidence="2" id="KW-0175">Coiled coil</keyword>
<feature type="transmembrane region" description="Helical" evidence="3">
    <location>
        <begin position="141"/>
        <end position="159"/>
    </location>
</feature>
<gene>
    <name evidence="5" type="ORF">C3F09_03425</name>
</gene>
<name>A0A855X314_9BACT</name>
<feature type="transmembrane region" description="Helical" evidence="3">
    <location>
        <begin position="238"/>
        <end position="258"/>
    </location>
</feature>
<dbReference type="Proteomes" id="UP000250918">
    <property type="component" value="Unassembled WGS sequence"/>
</dbReference>
<feature type="domain" description="YbhG-like alpha-helical hairpin" evidence="4">
    <location>
        <begin position="529"/>
        <end position="632"/>
    </location>
</feature>
<dbReference type="Pfam" id="PF25881">
    <property type="entry name" value="HH_YBHG"/>
    <property type="match status" value="1"/>
</dbReference>
<feature type="transmembrane region" description="Helical" evidence="3">
    <location>
        <begin position="171"/>
        <end position="190"/>
    </location>
</feature>
<feature type="transmembrane region" description="Helical" evidence="3">
    <location>
        <begin position="415"/>
        <end position="434"/>
    </location>
</feature>
<feature type="transmembrane region" description="Helical" evidence="3">
    <location>
        <begin position="270"/>
        <end position="290"/>
    </location>
</feature>
<dbReference type="InterPro" id="IPR059052">
    <property type="entry name" value="HH_YbhG-like"/>
</dbReference>
<dbReference type="AlphaFoldDB" id="A0A855X314"/>
<comment type="caution">
    <text evidence="5">The sequence shown here is derived from an EMBL/GenBank/DDBJ whole genome shotgun (WGS) entry which is preliminary data.</text>
</comment>
<evidence type="ECO:0000313" key="6">
    <source>
        <dbReference type="Proteomes" id="UP000250918"/>
    </source>
</evidence>